<dbReference type="Proteomes" id="UP000011131">
    <property type="component" value="Chromosome"/>
</dbReference>
<name>L7U9I0_MYXSD</name>
<accession>L7U9I0</accession>
<evidence type="ECO:0000313" key="2">
    <source>
        <dbReference type="Proteomes" id="UP000011131"/>
    </source>
</evidence>
<reference evidence="1 2" key="1">
    <citation type="journal article" date="2013" name="Genome Announc.">
        <title>Complete genome sequence of Myxococcus stipitatus strain DSM 14675, a fruiting myxobacterium.</title>
        <authorList>
            <person name="Huntley S."/>
            <person name="Kneip S."/>
            <person name="Treuner-Lange A."/>
            <person name="Sogaard-Andersen L."/>
        </authorList>
    </citation>
    <scope>NUCLEOTIDE SEQUENCE [LARGE SCALE GENOMIC DNA]</scope>
    <source>
        <strain evidence="2">DSM 14675 / JCM 12634 / Mx s8</strain>
    </source>
</reference>
<dbReference type="EMBL" id="CP004025">
    <property type="protein sequence ID" value="AGC45591.1"/>
    <property type="molecule type" value="Genomic_DNA"/>
</dbReference>
<dbReference type="KEGG" id="msd:MYSTI_04293"/>
<protein>
    <submittedName>
        <fullName evidence="1">Uncharacterized protein</fullName>
    </submittedName>
</protein>
<organism evidence="1 2">
    <name type="scientific">Myxococcus stipitatus (strain DSM 14675 / JCM 12634 / Mx s8)</name>
    <dbReference type="NCBI Taxonomy" id="1278073"/>
    <lineage>
        <taxon>Bacteria</taxon>
        <taxon>Pseudomonadati</taxon>
        <taxon>Myxococcota</taxon>
        <taxon>Myxococcia</taxon>
        <taxon>Myxococcales</taxon>
        <taxon>Cystobacterineae</taxon>
        <taxon>Myxococcaceae</taxon>
        <taxon>Myxococcus</taxon>
    </lineage>
</organism>
<dbReference type="AlphaFoldDB" id="L7U9I0"/>
<keyword evidence="2" id="KW-1185">Reference proteome</keyword>
<dbReference type="PATRIC" id="fig|1278073.3.peg.4362"/>
<dbReference type="RefSeq" id="WP_015349851.1">
    <property type="nucleotide sequence ID" value="NC_020126.1"/>
</dbReference>
<evidence type="ECO:0000313" key="1">
    <source>
        <dbReference type="EMBL" id="AGC45591.1"/>
    </source>
</evidence>
<proteinExistence type="predicted"/>
<gene>
    <name evidence="1" type="ordered locus">MYSTI_04293</name>
</gene>
<sequence length="114" mass="11325">MTRVLVVLMAALTLQGGESATEVGDSCEERGVGTLMCGVGAVLVCTGASGSPAWELLEDCATGSTCDSDSFSCVETSGGGGGSCCRHCGPRSKPCGDACIPRDNTCHKGPGCAC</sequence>
<dbReference type="HOGENOM" id="CLU_135582_0_0_7"/>